<dbReference type="OrthoDB" id="38968at2759"/>
<dbReference type="PANTHER" id="PTHR35309">
    <property type="match status" value="1"/>
</dbReference>
<feature type="compositionally biased region" description="Polar residues" evidence="1">
    <location>
        <begin position="131"/>
        <end position="141"/>
    </location>
</feature>
<accession>A0A448ZF84</accession>
<protein>
    <recommendedName>
        <fullName evidence="4">Tocopherol cyclase</fullName>
    </recommendedName>
</protein>
<dbReference type="Proteomes" id="UP000291116">
    <property type="component" value="Unassembled WGS sequence"/>
</dbReference>
<evidence type="ECO:0000256" key="1">
    <source>
        <dbReference type="SAM" id="MobiDB-lite"/>
    </source>
</evidence>
<dbReference type="Pfam" id="PF14249">
    <property type="entry name" value="Tocopherol_cycl"/>
    <property type="match status" value="2"/>
</dbReference>
<feature type="compositionally biased region" description="Basic and acidic residues" evidence="1">
    <location>
        <begin position="92"/>
        <end position="103"/>
    </location>
</feature>
<dbReference type="InterPro" id="IPR025893">
    <property type="entry name" value="Tocopherol_cyclase"/>
</dbReference>
<feature type="region of interest" description="Disordered" evidence="1">
    <location>
        <begin position="365"/>
        <end position="399"/>
    </location>
</feature>
<keyword evidence="3" id="KW-1185">Reference proteome</keyword>
<feature type="region of interest" description="Disordered" evidence="1">
    <location>
        <begin position="71"/>
        <end position="103"/>
    </location>
</feature>
<feature type="region of interest" description="Disordered" evidence="1">
    <location>
        <begin position="115"/>
        <end position="151"/>
    </location>
</feature>
<evidence type="ECO:0008006" key="4">
    <source>
        <dbReference type="Google" id="ProtNLM"/>
    </source>
</evidence>
<dbReference type="AlphaFoldDB" id="A0A448ZF84"/>
<gene>
    <name evidence="2" type="ORF">PSNMU_V1.4_AUG-EV-PASAV3_0075810</name>
</gene>
<proteinExistence type="predicted"/>
<reference evidence="2 3" key="1">
    <citation type="submission" date="2019-01" db="EMBL/GenBank/DDBJ databases">
        <authorList>
            <person name="Ferrante I. M."/>
        </authorList>
    </citation>
    <scope>NUCLEOTIDE SEQUENCE [LARGE SCALE GENOMIC DNA]</scope>
    <source>
        <strain evidence="2 3">B856</strain>
    </source>
</reference>
<sequence length="648" mass="73996">MPQNPFRLHNDNGDEAYECRRRQFYHLFGVFLILGFLSSEASAFCSSSPIVGIPRGNHENFHQRSTVIKNRKFSTGTSTTIPTRTNNRVKLRSTESEGEEQRSLLEQIRYRRKTRSEIRRDRRRKKRKLSETNPSLSTTVPHSGRHFVPSHPSYRRPLVQRLFSKLRFRKRFMEGWYYRLTLKEYDIDDCNIKGKSETNAVSFAIIISIEDPGIKSSNLRLACLQAIGPNDQYLVQSTKDDTKFWASKKSQSLGCTFNEHDNNNNTAHPKSRLDPDVWKETVKSGFQITDDSSFRTASTPKHLYKPRWMGRIHGHDGSHGGVLEGQGVGGTLEFDFELDPDSVCGYGGYTTTIGDANATFGHTANTTKSNQGIPDFSTTNGSAGKRRRQSRDANRQKSTGGWLSSFPVFEPHWQVTIADALATGKINWNGTEYRFKDQSFYAEKNWGDALPSKWYWTQCNSFDNIEEELSVTAGGGVRKLPFGKEEELGMIAIHHKGQFYEAVPWKGNVEWNVSTWGEWSLYGDRLEETIDHDTGRITPAFAVEIQYRCDPDKLPGLVFRAPTPKQGMVPFCRDTFEADTVLTLWELKRNENTNEFEKIEPPIIDRARSKEGGAEIGGGPWWETWSGKSQLKPLIKTLLNIPNRFLRY</sequence>
<organism evidence="2 3">
    <name type="scientific">Pseudo-nitzschia multistriata</name>
    <dbReference type="NCBI Taxonomy" id="183589"/>
    <lineage>
        <taxon>Eukaryota</taxon>
        <taxon>Sar</taxon>
        <taxon>Stramenopiles</taxon>
        <taxon>Ochrophyta</taxon>
        <taxon>Bacillariophyta</taxon>
        <taxon>Bacillariophyceae</taxon>
        <taxon>Bacillariophycidae</taxon>
        <taxon>Bacillariales</taxon>
        <taxon>Bacillariaceae</taxon>
        <taxon>Pseudo-nitzschia</taxon>
    </lineage>
</organism>
<evidence type="ECO:0000313" key="2">
    <source>
        <dbReference type="EMBL" id="VEU40685.1"/>
    </source>
</evidence>
<feature type="compositionally biased region" description="Low complexity" evidence="1">
    <location>
        <begin position="75"/>
        <end position="85"/>
    </location>
</feature>
<dbReference type="PANTHER" id="PTHR35309:SF4">
    <property type="entry name" value="TOCOPHEROL CYCLASE"/>
    <property type="match status" value="1"/>
</dbReference>
<dbReference type="GO" id="GO:0009976">
    <property type="term" value="F:tocopherol cyclase activity"/>
    <property type="evidence" value="ECO:0007669"/>
    <property type="project" value="InterPro"/>
</dbReference>
<dbReference type="EMBL" id="CAACVS010000299">
    <property type="protein sequence ID" value="VEU40685.1"/>
    <property type="molecule type" value="Genomic_DNA"/>
</dbReference>
<name>A0A448ZF84_9STRA</name>
<evidence type="ECO:0000313" key="3">
    <source>
        <dbReference type="Proteomes" id="UP000291116"/>
    </source>
</evidence>
<feature type="compositionally biased region" description="Polar residues" evidence="1">
    <location>
        <begin position="365"/>
        <end position="382"/>
    </location>
</feature>